<evidence type="ECO:0000256" key="1">
    <source>
        <dbReference type="SAM" id="MobiDB-lite"/>
    </source>
</evidence>
<sequence length="489" mass="53805">MSSDARCRGMTKQGAPCSVTWGLSPAGFCKFHAPDAQQCKGLARASGRRCKIKWSLDERGFCEFHRRVDAPATRRCAAVAATGRRCPQTVGIDADGFCTAHRAARAELPLCRGVLWGSDERCINNAKVGYDFCCAAHDPALATSFVAPSLFNEPGLRSSVEGDIVKRFKSRDLYHGDKLDLNTVGAVELDHILEKQCFAYAFQRVEFRGNDEEAQDVAFMLREEIVNELPNLCLTRATTNKIKGAAVSKFLDDSLTGHRAAKTFTDYLLAEKRDETQLARDVTQTIRKEMGSALRRCQWKLADEGETPALDALSAELQQLYVDMDLHTSHFDKMKSWTAAPTAVKEQDPDDEYVLVDSTSTDSWSVVDVKPPGKTEGHQPVLSADAKPFVPGAVQLAPAAATESKVKADPCKIEPYHTKPSGSFVYSSSKVSAQTETEIVKHESASPQVRKEAVRKQMTSESTSKGNAENKNAESKKDEDTKCKRELNV</sequence>
<keyword evidence="3" id="KW-1185">Reference proteome</keyword>
<accession>A0A9W6THY2</accession>
<dbReference type="OrthoDB" id="165089at2759"/>
<evidence type="ECO:0000313" key="3">
    <source>
        <dbReference type="Proteomes" id="UP001165083"/>
    </source>
</evidence>
<feature type="compositionally biased region" description="Polar residues" evidence="1">
    <location>
        <begin position="457"/>
        <end position="470"/>
    </location>
</feature>
<feature type="region of interest" description="Disordered" evidence="1">
    <location>
        <begin position="437"/>
        <end position="489"/>
    </location>
</feature>
<protein>
    <submittedName>
        <fullName evidence="2">Unnamed protein product</fullName>
    </submittedName>
</protein>
<proteinExistence type="predicted"/>
<feature type="compositionally biased region" description="Basic and acidic residues" evidence="1">
    <location>
        <begin position="471"/>
        <end position="489"/>
    </location>
</feature>
<dbReference type="AlphaFoldDB" id="A0A9W6THY2"/>
<dbReference type="Proteomes" id="UP001165083">
    <property type="component" value="Unassembled WGS sequence"/>
</dbReference>
<dbReference type="EMBL" id="BSXW01000154">
    <property type="protein sequence ID" value="GMF13403.1"/>
    <property type="molecule type" value="Genomic_DNA"/>
</dbReference>
<comment type="caution">
    <text evidence="2">The sequence shown here is derived from an EMBL/GenBank/DDBJ whole genome shotgun (WGS) entry which is preliminary data.</text>
</comment>
<name>A0A9W6THY2_9STRA</name>
<gene>
    <name evidence="2" type="ORF">Plil01_000387900</name>
</gene>
<evidence type="ECO:0000313" key="2">
    <source>
        <dbReference type="EMBL" id="GMF13403.1"/>
    </source>
</evidence>
<organism evidence="2 3">
    <name type="scientific">Phytophthora lilii</name>
    <dbReference type="NCBI Taxonomy" id="2077276"/>
    <lineage>
        <taxon>Eukaryota</taxon>
        <taxon>Sar</taxon>
        <taxon>Stramenopiles</taxon>
        <taxon>Oomycota</taxon>
        <taxon>Peronosporomycetes</taxon>
        <taxon>Peronosporales</taxon>
        <taxon>Peronosporaceae</taxon>
        <taxon>Phytophthora</taxon>
    </lineage>
</organism>
<reference evidence="2" key="1">
    <citation type="submission" date="2023-04" db="EMBL/GenBank/DDBJ databases">
        <title>Phytophthora lilii NBRC 32176.</title>
        <authorList>
            <person name="Ichikawa N."/>
            <person name="Sato H."/>
            <person name="Tonouchi N."/>
        </authorList>
    </citation>
    <scope>NUCLEOTIDE SEQUENCE</scope>
    <source>
        <strain evidence="2">NBRC 32176</strain>
    </source>
</reference>
<feature type="compositionally biased region" description="Basic and acidic residues" evidence="1">
    <location>
        <begin position="438"/>
        <end position="455"/>
    </location>
</feature>